<feature type="transmembrane region" description="Helical" evidence="1">
    <location>
        <begin position="33"/>
        <end position="50"/>
    </location>
</feature>
<proteinExistence type="predicted"/>
<evidence type="ECO:0000313" key="3">
    <source>
        <dbReference type="Proteomes" id="UP000516148"/>
    </source>
</evidence>
<keyword evidence="1" id="KW-0812">Transmembrane</keyword>
<accession>A0A7H0LM47</accession>
<dbReference type="EMBL" id="CP061038">
    <property type="protein sequence ID" value="QNQ10750.1"/>
    <property type="molecule type" value="Genomic_DNA"/>
</dbReference>
<evidence type="ECO:0000313" key="2">
    <source>
        <dbReference type="EMBL" id="QNQ10750.1"/>
    </source>
</evidence>
<keyword evidence="1" id="KW-1133">Transmembrane helix</keyword>
<dbReference type="AlphaFoldDB" id="A0A7H0LM47"/>
<dbReference type="RefSeq" id="WP_187763040.1">
    <property type="nucleotide sequence ID" value="NZ_CP061038.1"/>
</dbReference>
<reference evidence="2 3" key="1">
    <citation type="submission" date="2020-09" db="EMBL/GenBank/DDBJ databases">
        <title>Sphingomonas sp., a new species isolated from pork steak.</title>
        <authorList>
            <person name="Heidler von Heilborn D."/>
        </authorList>
    </citation>
    <scope>NUCLEOTIDE SEQUENCE [LARGE SCALE GENOMIC DNA]</scope>
    <source>
        <strain evidence="3">S8-3T</strain>
    </source>
</reference>
<gene>
    <name evidence="2" type="ORF">H3Z74_06035</name>
</gene>
<keyword evidence="1" id="KW-0472">Membrane</keyword>
<feature type="transmembrane region" description="Helical" evidence="1">
    <location>
        <begin position="7"/>
        <end position="27"/>
    </location>
</feature>
<organism evidence="2 3">
    <name type="scientific">Sphingomonas alpina</name>
    <dbReference type="NCBI Taxonomy" id="653931"/>
    <lineage>
        <taxon>Bacteria</taxon>
        <taxon>Pseudomonadati</taxon>
        <taxon>Pseudomonadota</taxon>
        <taxon>Alphaproteobacteria</taxon>
        <taxon>Sphingomonadales</taxon>
        <taxon>Sphingomonadaceae</taxon>
        <taxon>Sphingomonas</taxon>
    </lineage>
</organism>
<name>A0A7H0LM47_9SPHN</name>
<dbReference type="Proteomes" id="UP000516148">
    <property type="component" value="Chromosome"/>
</dbReference>
<keyword evidence="3" id="KW-1185">Reference proteome</keyword>
<protein>
    <submittedName>
        <fullName evidence="2">Uncharacterized protein</fullName>
    </submittedName>
</protein>
<evidence type="ECO:0000256" key="1">
    <source>
        <dbReference type="SAM" id="Phobius"/>
    </source>
</evidence>
<dbReference type="KEGG" id="spap:H3Z74_06035"/>
<sequence length="61" mass="6532">MSKRRALLAILAWAVIGYTAIVISLPAADHVGAPHWLVMAVAIILPALLAKTGERIWRGST</sequence>